<proteinExistence type="predicted"/>
<reference evidence="1 2" key="1">
    <citation type="submission" date="2015-10" db="EMBL/GenBank/DDBJ databases">
        <title>Genomic differences between typical nodule nitrogen-fixing rhizobial strains and those coming from bean seeds.</title>
        <authorList>
            <person name="Peralta H."/>
            <person name="Aguilar-Vera A."/>
            <person name="Diaz R."/>
            <person name="Mora Y."/>
            <person name="Martinez-Batallar G."/>
            <person name="Salazar E."/>
            <person name="Vargas-Lagunas C."/>
            <person name="Encarnacion S."/>
            <person name="Girard L."/>
            <person name="Mora J."/>
        </authorList>
    </citation>
    <scope>NUCLEOTIDE SEQUENCE [LARGE SCALE GENOMIC DNA]</scope>
    <source>
        <strain evidence="1 2">CFNEI 73</strain>
    </source>
</reference>
<keyword evidence="2" id="KW-1185">Reference proteome</keyword>
<gene>
    <name evidence="1" type="ORF">SAMCFNEI73_Ch0733</name>
</gene>
<dbReference type="EMBL" id="CP013107">
    <property type="protein sequence ID" value="APG90057.1"/>
    <property type="molecule type" value="Genomic_DNA"/>
</dbReference>
<protein>
    <submittedName>
        <fullName evidence="1">Uncharacterized protein</fullName>
    </submittedName>
</protein>
<evidence type="ECO:0000313" key="1">
    <source>
        <dbReference type="EMBL" id="APG90057.1"/>
    </source>
</evidence>
<dbReference type="KEGG" id="same:SAMCFNEI73_Ch0733"/>
<dbReference type="Proteomes" id="UP000182306">
    <property type="component" value="Chromosome"/>
</dbReference>
<name>A0A1L3LIZ5_9HYPH</name>
<accession>A0A1L3LIZ5</accession>
<organism evidence="1 2">
    <name type="scientific">Sinorhizobium americanum</name>
    <dbReference type="NCBI Taxonomy" id="194963"/>
    <lineage>
        <taxon>Bacteria</taxon>
        <taxon>Pseudomonadati</taxon>
        <taxon>Pseudomonadota</taxon>
        <taxon>Alphaproteobacteria</taxon>
        <taxon>Hyphomicrobiales</taxon>
        <taxon>Rhizobiaceae</taxon>
        <taxon>Sinorhizobium/Ensifer group</taxon>
        <taxon>Sinorhizobium</taxon>
    </lineage>
</organism>
<dbReference type="AlphaFoldDB" id="A0A1L3LIZ5"/>
<evidence type="ECO:0000313" key="2">
    <source>
        <dbReference type="Proteomes" id="UP000182306"/>
    </source>
</evidence>
<sequence>MGILFTPVNPIQALYWSAVINGVVAVPVMTGDESGNFTEKCGRAPLHRTSRP</sequence>